<keyword evidence="5" id="KW-1185">Reference proteome</keyword>
<proteinExistence type="predicted"/>
<keyword evidence="1" id="KW-0862">Zinc</keyword>
<dbReference type="InterPro" id="IPR052443">
    <property type="entry name" value="E3_ubiq-ligase_RNF220-like"/>
</dbReference>
<evidence type="ECO:0000313" key="5">
    <source>
        <dbReference type="Proteomes" id="UP000815677"/>
    </source>
</evidence>
<dbReference type="Gene3D" id="3.30.40.10">
    <property type="entry name" value="Zinc/RING finger domain, C3HC4 (zinc finger)"/>
    <property type="match status" value="1"/>
</dbReference>
<evidence type="ECO:0000256" key="2">
    <source>
        <dbReference type="SAM" id="MobiDB-lite"/>
    </source>
</evidence>
<dbReference type="Proteomes" id="UP000815677">
    <property type="component" value="Unassembled WGS sequence"/>
</dbReference>
<dbReference type="SUPFAM" id="SSF57850">
    <property type="entry name" value="RING/U-box"/>
    <property type="match status" value="1"/>
</dbReference>
<dbReference type="InterPro" id="IPR013083">
    <property type="entry name" value="Znf_RING/FYVE/PHD"/>
</dbReference>
<evidence type="ECO:0000313" key="4">
    <source>
        <dbReference type="EMBL" id="GAT44374.1"/>
    </source>
</evidence>
<keyword evidence="1" id="KW-0863">Zinc-finger</keyword>
<dbReference type="PANTHER" id="PTHR13459:SF1">
    <property type="entry name" value="E3 UBIQUITIN-PROTEIN LIGASE RNF220 ISOFORM X1"/>
    <property type="match status" value="1"/>
</dbReference>
<feature type="region of interest" description="Disordered" evidence="2">
    <location>
        <begin position="166"/>
        <end position="215"/>
    </location>
</feature>
<organism evidence="4 5">
    <name type="scientific">Mycena chlorophos</name>
    <name type="common">Agaric fungus</name>
    <name type="synonym">Agaricus chlorophos</name>
    <dbReference type="NCBI Taxonomy" id="658473"/>
    <lineage>
        <taxon>Eukaryota</taxon>
        <taxon>Fungi</taxon>
        <taxon>Dikarya</taxon>
        <taxon>Basidiomycota</taxon>
        <taxon>Agaricomycotina</taxon>
        <taxon>Agaricomycetes</taxon>
        <taxon>Agaricomycetidae</taxon>
        <taxon>Agaricales</taxon>
        <taxon>Marasmiineae</taxon>
        <taxon>Mycenaceae</taxon>
        <taxon>Mycena</taxon>
    </lineage>
</organism>
<evidence type="ECO:0000256" key="1">
    <source>
        <dbReference type="PROSITE-ProRule" id="PRU00175"/>
    </source>
</evidence>
<feature type="region of interest" description="Disordered" evidence="2">
    <location>
        <begin position="104"/>
        <end position="124"/>
    </location>
</feature>
<dbReference type="Pfam" id="PF13923">
    <property type="entry name" value="zf-C3HC4_2"/>
    <property type="match status" value="1"/>
</dbReference>
<name>A0ABQ0KZM9_MYCCL</name>
<gene>
    <name evidence="4" type="ORF">MCHLO_02007</name>
</gene>
<dbReference type="EMBL" id="DF839689">
    <property type="protein sequence ID" value="GAT44374.1"/>
    <property type="molecule type" value="Genomic_DNA"/>
</dbReference>
<dbReference type="InterPro" id="IPR001841">
    <property type="entry name" value="Znf_RING"/>
</dbReference>
<protein>
    <recommendedName>
        <fullName evidence="3">RING-type domain-containing protein</fullName>
    </recommendedName>
</protein>
<evidence type="ECO:0000259" key="3">
    <source>
        <dbReference type="PROSITE" id="PS50089"/>
    </source>
</evidence>
<dbReference type="PANTHER" id="PTHR13459">
    <property type="entry name" value="E3 UBIQUITIN-PROTEIN LIGASE RNF220 ISOFORM X1"/>
    <property type="match status" value="1"/>
</dbReference>
<dbReference type="PROSITE" id="PS50089">
    <property type="entry name" value="ZF_RING_2"/>
    <property type="match status" value="1"/>
</dbReference>
<accession>A0ABQ0KZM9</accession>
<feature type="domain" description="RING-type" evidence="3">
    <location>
        <begin position="308"/>
        <end position="347"/>
    </location>
</feature>
<reference evidence="4" key="1">
    <citation type="submission" date="2014-09" db="EMBL/GenBank/DDBJ databases">
        <title>Genome sequence of the luminous mushroom Mycena chlorophos for searching fungal bioluminescence genes.</title>
        <authorList>
            <person name="Tanaka Y."/>
            <person name="Kasuga D."/>
            <person name="Oba Y."/>
            <person name="Hase S."/>
            <person name="Sato K."/>
            <person name="Oba Y."/>
            <person name="Sakakibara Y."/>
        </authorList>
    </citation>
    <scope>NUCLEOTIDE SEQUENCE</scope>
</reference>
<keyword evidence="1" id="KW-0479">Metal-binding</keyword>
<feature type="compositionally biased region" description="Basic and acidic residues" evidence="2">
    <location>
        <begin position="166"/>
        <end position="188"/>
    </location>
</feature>
<sequence length="360" mass="40202">MCFARSLSVSHADLEAERVEAIIRRVGETEVDVELLDAFERLVDDPAAITLTRSGGVRTRNAVVSSTEAPTDLVLQASQKIQAIRRNRKQRNIKLRELVRGDLDLPSTSNAASSSSRLRETWRRRNSDRCENEITCPICLVSVRGDPDVLDAHVDACLADQSRRLEEERREQMGERRRGRPPRDREMQVDDGPGHVGDVTGTGIAARDPTHQDIDDEIDIDGDDEAVFGGAQFTEDDVAKTWMSILTEMGRHCIVEQEQTQSQSLDDMDKLDLAILAAGSRGEQSQASLVGLLQSKIKILESRTPSLCRICIEPYTEPTVSTGCWHTCCRECWLRCLGTNKLCPMCKRITGAAELRRVFL</sequence>
<feature type="compositionally biased region" description="Low complexity" evidence="2">
    <location>
        <begin position="107"/>
        <end position="116"/>
    </location>
</feature>